<evidence type="ECO:0008006" key="4">
    <source>
        <dbReference type="Google" id="ProtNLM"/>
    </source>
</evidence>
<feature type="transmembrane region" description="Helical" evidence="1">
    <location>
        <begin position="41"/>
        <end position="60"/>
    </location>
</feature>
<dbReference type="EMBL" id="DPVV01000186">
    <property type="protein sequence ID" value="HCL01855.1"/>
    <property type="molecule type" value="Genomic_DNA"/>
</dbReference>
<dbReference type="AlphaFoldDB" id="A0A3D2X5L1"/>
<gene>
    <name evidence="2" type="ORF">DHW61_05470</name>
</gene>
<comment type="caution">
    <text evidence="2">The sequence shown here is derived from an EMBL/GenBank/DDBJ whole genome shotgun (WGS) entry which is preliminary data.</text>
</comment>
<keyword evidence="1" id="KW-0472">Membrane</keyword>
<evidence type="ECO:0000313" key="2">
    <source>
        <dbReference type="EMBL" id="HCL01855.1"/>
    </source>
</evidence>
<evidence type="ECO:0000313" key="3">
    <source>
        <dbReference type="Proteomes" id="UP000262969"/>
    </source>
</evidence>
<protein>
    <recommendedName>
        <fullName evidence="4">Phage holin</fullName>
    </recommendedName>
</protein>
<sequence>MKKKKKAKYSKFIVFIVIVLNALFAYKTLSVFEVTGNEPTALIAAWFAFTTGELWILAGIKKSKTKTEVKEDEI</sequence>
<organism evidence="2 3">
    <name type="scientific">Lachnoclostridium phytofermentans</name>
    <dbReference type="NCBI Taxonomy" id="66219"/>
    <lineage>
        <taxon>Bacteria</taxon>
        <taxon>Bacillati</taxon>
        <taxon>Bacillota</taxon>
        <taxon>Clostridia</taxon>
        <taxon>Lachnospirales</taxon>
        <taxon>Lachnospiraceae</taxon>
    </lineage>
</organism>
<feature type="transmembrane region" description="Helical" evidence="1">
    <location>
        <begin position="12"/>
        <end position="29"/>
    </location>
</feature>
<name>A0A3D2X5L1_9FIRM</name>
<keyword evidence="1" id="KW-0812">Transmembrane</keyword>
<keyword evidence="1" id="KW-1133">Transmembrane helix</keyword>
<dbReference type="Proteomes" id="UP000262969">
    <property type="component" value="Unassembled WGS sequence"/>
</dbReference>
<accession>A0A3D2X5L1</accession>
<proteinExistence type="predicted"/>
<reference evidence="2 3" key="1">
    <citation type="journal article" date="2018" name="Nat. Biotechnol.">
        <title>A standardized bacterial taxonomy based on genome phylogeny substantially revises the tree of life.</title>
        <authorList>
            <person name="Parks D.H."/>
            <person name="Chuvochina M."/>
            <person name="Waite D.W."/>
            <person name="Rinke C."/>
            <person name="Skarshewski A."/>
            <person name="Chaumeil P.A."/>
            <person name="Hugenholtz P."/>
        </authorList>
    </citation>
    <scope>NUCLEOTIDE SEQUENCE [LARGE SCALE GENOMIC DNA]</scope>
    <source>
        <strain evidence="2">UBA11728</strain>
    </source>
</reference>
<evidence type="ECO:0000256" key="1">
    <source>
        <dbReference type="SAM" id="Phobius"/>
    </source>
</evidence>